<organism evidence="1 2">
    <name type="scientific">Cordylochernes scorpioides</name>
    <dbReference type="NCBI Taxonomy" id="51811"/>
    <lineage>
        <taxon>Eukaryota</taxon>
        <taxon>Metazoa</taxon>
        <taxon>Ecdysozoa</taxon>
        <taxon>Arthropoda</taxon>
        <taxon>Chelicerata</taxon>
        <taxon>Arachnida</taxon>
        <taxon>Pseudoscorpiones</taxon>
        <taxon>Cheliferoidea</taxon>
        <taxon>Chernetidae</taxon>
        <taxon>Cordylochernes</taxon>
    </lineage>
</organism>
<evidence type="ECO:0000313" key="2">
    <source>
        <dbReference type="Proteomes" id="UP001235939"/>
    </source>
</evidence>
<accession>A0ABY6KNV5</accession>
<name>A0ABY6KNV5_9ARAC</name>
<gene>
    <name evidence="1" type="ORF">LAZ67_7003351</name>
</gene>
<proteinExistence type="predicted"/>
<protein>
    <submittedName>
        <fullName evidence="1">Uncharacterized protein</fullName>
    </submittedName>
</protein>
<reference evidence="1 2" key="1">
    <citation type="submission" date="2022-01" db="EMBL/GenBank/DDBJ databases">
        <title>A chromosomal length assembly of Cordylochernes scorpioides.</title>
        <authorList>
            <person name="Zeh D."/>
            <person name="Zeh J."/>
        </authorList>
    </citation>
    <scope>NUCLEOTIDE SEQUENCE [LARGE SCALE GENOMIC DNA]</scope>
    <source>
        <strain evidence="1">IN4F17</strain>
        <tissue evidence="1">Whole Body</tissue>
    </source>
</reference>
<sequence length="70" mass="8068">MEMKMSHLLSIQNWDGSYMGRPHLRNISLKMSLGLMSGEVTWSRAILVTSRYSLLTWLAEKAIDTKLKQL</sequence>
<evidence type="ECO:0000313" key="1">
    <source>
        <dbReference type="EMBL" id="UYV70503.1"/>
    </source>
</evidence>
<dbReference type="EMBL" id="CP092869">
    <property type="protein sequence ID" value="UYV70503.1"/>
    <property type="molecule type" value="Genomic_DNA"/>
</dbReference>
<keyword evidence="2" id="KW-1185">Reference proteome</keyword>
<dbReference type="Proteomes" id="UP001235939">
    <property type="component" value="Chromosome 07"/>
</dbReference>